<dbReference type="InterPro" id="IPR028082">
    <property type="entry name" value="Peripla_BP_I"/>
</dbReference>
<dbReference type="PANTHER" id="PTHR30036:SF7">
    <property type="entry name" value="ABC TRANSPORTER PERIPLASMIC-BINDING PROTEIN YPHF"/>
    <property type="match status" value="1"/>
</dbReference>
<protein>
    <submittedName>
        <fullName evidence="4">Substrate-binding domain-containing protein</fullName>
    </submittedName>
</protein>
<evidence type="ECO:0000259" key="3">
    <source>
        <dbReference type="Pfam" id="PF13407"/>
    </source>
</evidence>
<keyword evidence="5" id="KW-1185">Reference proteome</keyword>
<evidence type="ECO:0000313" key="5">
    <source>
        <dbReference type="Proteomes" id="UP000657177"/>
    </source>
</evidence>
<comment type="subcellular location">
    <subcellularLocation>
        <location evidence="1">Cell envelope</location>
    </subcellularLocation>
</comment>
<accession>A0A8J6I0Q1</accession>
<dbReference type="SUPFAM" id="SSF53822">
    <property type="entry name" value="Periplasmic binding protein-like I"/>
    <property type="match status" value="1"/>
</dbReference>
<dbReference type="Gene3D" id="3.40.50.2300">
    <property type="match status" value="2"/>
</dbReference>
<dbReference type="InterPro" id="IPR025997">
    <property type="entry name" value="SBP_2_dom"/>
</dbReference>
<evidence type="ECO:0000256" key="2">
    <source>
        <dbReference type="ARBA" id="ARBA00007639"/>
    </source>
</evidence>
<dbReference type="AlphaFoldDB" id="A0A8J6I0Q1"/>
<organism evidence="4 5">
    <name type="scientific">Capillibacterium thermochitinicola</name>
    <dbReference type="NCBI Taxonomy" id="2699427"/>
    <lineage>
        <taxon>Bacteria</taxon>
        <taxon>Bacillati</taxon>
        <taxon>Bacillota</taxon>
        <taxon>Capillibacterium</taxon>
    </lineage>
</organism>
<dbReference type="Proteomes" id="UP000657177">
    <property type="component" value="Unassembled WGS sequence"/>
</dbReference>
<evidence type="ECO:0000256" key="1">
    <source>
        <dbReference type="ARBA" id="ARBA00004196"/>
    </source>
</evidence>
<sequence length="324" mass="35598">MTKKNLIGLTLLLVLLVTATVGAYVKIDGNPYQASLIKPIKKTLNFVFIPKTVHPWYEEVKDGVNYAIREFEKQGIKINVTWDAPPVPDISTQISKFESHMARRPDGIAIACVDPPTNAQVINEAVKAGINVITFDNDSPESLRLAYVGHNKDYEDGFELGEYLAKKIGYKGEVAVLTGTPTAPNHVGRTKGFLAAMAKYPDIKVVAQRADNDVLDKAVEIAESILQAYPNIKGFFGCNASNPIGIARAVKDAGKAGKICIVGMDDLDETVQFMREGVIDAVKVQRQWEQGYWSVKYLVALNEGHTIPKEHPTGSRIMTKADLK</sequence>
<proteinExistence type="inferred from homology"/>
<dbReference type="Pfam" id="PF13407">
    <property type="entry name" value="Peripla_BP_4"/>
    <property type="match status" value="1"/>
</dbReference>
<feature type="domain" description="Periplasmic binding protein" evidence="3">
    <location>
        <begin position="47"/>
        <end position="304"/>
    </location>
</feature>
<evidence type="ECO:0000313" key="4">
    <source>
        <dbReference type="EMBL" id="MBA2132164.1"/>
    </source>
</evidence>
<dbReference type="GO" id="GO:0030313">
    <property type="term" value="C:cell envelope"/>
    <property type="evidence" value="ECO:0007669"/>
    <property type="project" value="UniProtKB-SubCell"/>
</dbReference>
<dbReference type="GO" id="GO:0030246">
    <property type="term" value="F:carbohydrate binding"/>
    <property type="evidence" value="ECO:0007669"/>
    <property type="project" value="TreeGrafter"/>
</dbReference>
<gene>
    <name evidence="4" type="ORF">G5B42_01160</name>
</gene>
<dbReference type="RefSeq" id="WP_181338609.1">
    <property type="nucleotide sequence ID" value="NZ_JAAKDE010000002.1"/>
</dbReference>
<reference evidence="4" key="1">
    <citation type="submission" date="2020-06" db="EMBL/GenBank/DDBJ databases">
        <title>Novel chitinolytic bacterium.</title>
        <authorList>
            <person name="Ungkulpasvich U."/>
            <person name="Kosugi A."/>
            <person name="Uke A."/>
        </authorList>
    </citation>
    <scope>NUCLEOTIDE SEQUENCE</scope>
    <source>
        <strain evidence="4">UUS1-1</strain>
    </source>
</reference>
<comment type="similarity">
    <text evidence="2">Belongs to the bacterial solute-binding protein 2 family.</text>
</comment>
<comment type="caution">
    <text evidence="4">The sequence shown here is derived from an EMBL/GenBank/DDBJ whole genome shotgun (WGS) entry which is preliminary data.</text>
</comment>
<name>A0A8J6I0Q1_9FIRM</name>
<dbReference type="PANTHER" id="PTHR30036">
    <property type="entry name" value="D-XYLOSE-BINDING PERIPLASMIC PROTEIN"/>
    <property type="match status" value="1"/>
</dbReference>
<dbReference type="EMBL" id="JAAKDE010000002">
    <property type="protein sequence ID" value="MBA2132164.1"/>
    <property type="molecule type" value="Genomic_DNA"/>
</dbReference>
<dbReference type="InterPro" id="IPR050555">
    <property type="entry name" value="Bact_Solute-Bind_Prot2"/>
</dbReference>